<evidence type="ECO:0000313" key="2">
    <source>
        <dbReference type="EMBL" id="MBP1919938.1"/>
    </source>
</evidence>
<name>A0ABS4G5W3_9CLOT</name>
<sequence length="229" mass="25256">MIADLKEAARYLGYGANPPDDKTMGEMLEIIKELEESAKGKWTYGSYDLEFSEDCIRLAGTGIELTGRNIRRILSNAKTAYIMACTIGPQAERIIQLKKLQSATAGMIADACASALVEGYADLCQKEIEGNLKPNQTLTFRFAPGYGDLPLDTNKMILEELKAEKRIGIHLTETMLMTPRKSIVAILGILDGETEKRNDHFCGNESCDDCSLKDDCTSRRQGSATDEQT</sequence>
<feature type="domain" description="AdoMet activation" evidence="1">
    <location>
        <begin position="132"/>
        <end position="186"/>
    </location>
</feature>
<dbReference type="RefSeq" id="WP_209460123.1">
    <property type="nucleotide sequence ID" value="NZ_JAGGKC010000021.1"/>
</dbReference>
<protein>
    <recommendedName>
        <fullName evidence="1">AdoMet activation domain-containing protein</fullName>
    </recommendedName>
</protein>
<keyword evidence="3" id="KW-1185">Reference proteome</keyword>
<dbReference type="SUPFAM" id="SSF56507">
    <property type="entry name" value="Methionine synthase activation domain-like"/>
    <property type="match status" value="1"/>
</dbReference>
<dbReference type="Proteomes" id="UP001519271">
    <property type="component" value="Unassembled WGS sequence"/>
</dbReference>
<reference evidence="2 3" key="1">
    <citation type="submission" date="2021-03" db="EMBL/GenBank/DDBJ databases">
        <title>Genomic Encyclopedia of Type Strains, Phase IV (KMG-IV): sequencing the most valuable type-strain genomes for metagenomic binning, comparative biology and taxonomic classification.</title>
        <authorList>
            <person name="Goeker M."/>
        </authorList>
    </citation>
    <scope>NUCLEOTIDE SEQUENCE [LARGE SCALE GENOMIC DNA]</scope>
    <source>
        <strain evidence="2 3">DSM 6139</strain>
    </source>
</reference>
<gene>
    <name evidence="2" type="ORF">J2Z34_002434</name>
</gene>
<evidence type="ECO:0000259" key="1">
    <source>
        <dbReference type="Pfam" id="PF02965"/>
    </source>
</evidence>
<organism evidence="2 3">
    <name type="scientific">Youngiibacter multivorans</name>
    <dbReference type="NCBI Taxonomy" id="937251"/>
    <lineage>
        <taxon>Bacteria</taxon>
        <taxon>Bacillati</taxon>
        <taxon>Bacillota</taxon>
        <taxon>Clostridia</taxon>
        <taxon>Eubacteriales</taxon>
        <taxon>Clostridiaceae</taxon>
        <taxon>Youngiibacter</taxon>
    </lineage>
</organism>
<dbReference type="EMBL" id="JAGGKC010000021">
    <property type="protein sequence ID" value="MBP1919938.1"/>
    <property type="molecule type" value="Genomic_DNA"/>
</dbReference>
<comment type="caution">
    <text evidence="2">The sequence shown here is derived from an EMBL/GenBank/DDBJ whole genome shotgun (WGS) entry which is preliminary data.</text>
</comment>
<evidence type="ECO:0000313" key="3">
    <source>
        <dbReference type="Proteomes" id="UP001519271"/>
    </source>
</evidence>
<proteinExistence type="predicted"/>
<accession>A0ABS4G5W3</accession>
<dbReference type="Gene3D" id="3.40.109.40">
    <property type="match status" value="1"/>
</dbReference>
<dbReference type="InterPro" id="IPR037010">
    <property type="entry name" value="VitB12-dep_Met_synth_activ_sf"/>
</dbReference>
<dbReference type="Pfam" id="PF02965">
    <property type="entry name" value="Met_synt_B12"/>
    <property type="match status" value="1"/>
</dbReference>
<dbReference type="InterPro" id="IPR004223">
    <property type="entry name" value="VitB12-dep_Met_synth_activ_dom"/>
</dbReference>